<dbReference type="SUPFAM" id="SSF52058">
    <property type="entry name" value="L domain-like"/>
    <property type="match status" value="1"/>
</dbReference>
<keyword evidence="3" id="KW-1185">Reference proteome</keyword>
<gene>
    <name evidence="2" type="ordered locus">Os05g0512932</name>
    <name evidence="2" type="ORF">OSNPB_050512932</name>
</gene>
<protein>
    <submittedName>
        <fullName evidence="2">Os05g0512932 protein</fullName>
    </submittedName>
</protein>
<sequence>MDSLFGALQAFLPPHLHRLDQSSNLFELIPAVFLASPTICYLNLFSHLLGPLPAACRSQSLTYLRLSAANVVTVRNLQGSCNAAPSASSTYPTTSMRGPSLAPSLYSPPSVSSTSLATASPTGSPHTSSPIKTSSCSCSRTSSPNHRGNNQSSTPLPLPSLALSFLSTRTQCRQAQAQYTCGHRRRVVTSIHRWPQLTSYPLLSGIL</sequence>
<evidence type="ECO:0000313" key="3">
    <source>
        <dbReference type="Proteomes" id="UP000059680"/>
    </source>
</evidence>
<reference evidence="2 3" key="2">
    <citation type="journal article" date="2013" name="Plant Cell Physiol.">
        <title>Rice Annotation Project Database (RAP-DB): an integrative and interactive database for rice genomics.</title>
        <authorList>
            <person name="Sakai H."/>
            <person name="Lee S.S."/>
            <person name="Tanaka T."/>
            <person name="Numa H."/>
            <person name="Kim J."/>
            <person name="Kawahara Y."/>
            <person name="Wakimoto H."/>
            <person name="Yang C.C."/>
            <person name="Iwamoto M."/>
            <person name="Abe T."/>
            <person name="Yamada Y."/>
            <person name="Muto A."/>
            <person name="Inokuchi H."/>
            <person name="Ikemura T."/>
            <person name="Matsumoto T."/>
            <person name="Sasaki T."/>
            <person name="Itoh T."/>
        </authorList>
    </citation>
    <scope>NUCLEOTIDE SEQUENCE [LARGE SCALE GENOMIC DNA]</scope>
    <source>
        <strain evidence="3">cv. Nipponbare</strain>
    </source>
</reference>
<dbReference type="InParanoid" id="A0A0P0WPF5"/>
<name>A0A0P0WPF5_ORYSJ</name>
<feature type="region of interest" description="Disordered" evidence="1">
    <location>
        <begin position="81"/>
        <end position="156"/>
    </location>
</feature>
<evidence type="ECO:0000256" key="1">
    <source>
        <dbReference type="SAM" id="MobiDB-lite"/>
    </source>
</evidence>
<accession>A0A0P0WPF5</accession>
<dbReference type="AlphaFoldDB" id="A0A0P0WPF5"/>
<reference evidence="2 3" key="3">
    <citation type="journal article" date="2013" name="Rice">
        <title>Improvement of the Oryza sativa Nipponbare reference genome using next generation sequence and optical map data.</title>
        <authorList>
            <person name="Kawahara Y."/>
            <person name="de la Bastide M."/>
            <person name="Hamilton J.P."/>
            <person name="Kanamori H."/>
            <person name="McCombie W.R."/>
            <person name="Ouyang S."/>
            <person name="Schwartz D.C."/>
            <person name="Tanaka T."/>
            <person name="Wu J."/>
            <person name="Zhou S."/>
            <person name="Childs K.L."/>
            <person name="Davidson R.M."/>
            <person name="Lin H."/>
            <person name="Quesada-Ocampo L."/>
            <person name="Vaillancourt B."/>
            <person name="Sakai H."/>
            <person name="Lee S.S."/>
            <person name="Kim J."/>
            <person name="Numa H."/>
            <person name="Itoh T."/>
            <person name="Buell C.R."/>
            <person name="Matsumoto T."/>
        </authorList>
    </citation>
    <scope>NUCLEOTIDE SEQUENCE [LARGE SCALE GENOMIC DNA]</scope>
    <source>
        <strain evidence="3">cv. Nipponbare</strain>
    </source>
</reference>
<proteinExistence type="predicted"/>
<reference evidence="3" key="1">
    <citation type="journal article" date="2005" name="Nature">
        <title>The map-based sequence of the rice genome.</title>
        <authorList>
            <consortium name="International rice genome sequencing project (IRGSP)"/>
            <person name="Matsumoto T."/>
            <person name="Wu J."/>
            <person name="Kanamori H."/>
            <person name="Katayose Y."/>
            <person name="Fujisawa M."/>
            <person name="Namiki N."/>
            <person name="Mizuno H."/>
            <person name="Yamamoto K."/>
            <person name="Antonio B.A."/>
            <person name="Baba T."/>
            <person name="Sakata K."/>
            <person name="Nagamura Y."/>
            <person name="Aoki H."/>
            <person name="Arikawa K."/>
            <person name="Arita K."/>
            <person name="Bito T."/>
            <person name="Chiden Y."/>
            <person name="Fujitsuka N."/>
            <person name="Fukunaka R."/>
            <person name="Hamada M."/>
            <person name="Harada C."/>
            <person name="Hayashi A."/>
            <person name="Hijishita S."/>
            <person name="Honda M."/>
            <person name="Hosokawa S."/>
            <person name="Ichikawa Y."/>
            <person name="Idonuma A."/>
            <person name="Iijima M."/>
            <person name="Ikeda M."/>
            <person name="Ikeno M."/>
            <person name="Ito K."/>
            <person name="Ito S."/>
            <person name="Ito T."/>
            <person name="Ito Y."/>
            <person name="Ito Y."/>
            <person name="Iwabuchi A."/>
            <person name="Kamiya K."/>
            <person name="Karasawa W."/>
            <person name="Kurita K."/>
            <person name="Katagiri S."/>
            <person name="Kikuta A."/>
            <person name="Kobayashi H."/>
            <person name="Kobayashi N."/>
            <person name="Machita K."/>
            <person name="Maehara T."/>
            <person name="Masukawa M."/>
            <person name="Mizubayashi T."/>
            <person name="Mukai Y."/>
            <person name="Nagasaki H."/>
            <person name="Nagata Y."/>
            <person name="Naito S."/>
            <person name="Nakashima M."/>
            <person name="Nakama Y."/>
            <person name="Nakamichi Y."/>
            <person name="Nakamura M."/>
            <person name="Meguro A."/>
            <person name="Negishi M."/>
            <person name="Ohta I."/>
            <person name="Ohta T."/>
            <person name="Okamoto M."/>
            <person name="Ono N."/>
            <person name="Saji S."/>
            <person name="Sakaguchi M."/>
            <person name="Sakai K."/>
            <person name="Shibata M."/>
            <person name="Shimokawa T."/>
            <person name="Song J."/>
            <person name="Takazaki Y."/>
            <person name="Terasawa K."/>
            <person name="Tsugane M."/>
            <person name="Tsuji K."/>
            <person name="Ueda S."/>
            <person name="Waki K."/>
            <person name="Yamagata H."/>
            <person name="Yamamoto M."/>
            <person name="Yamamoto S."/>
            <person name="Yamane H."/>
            <person name="Yoshiki S."/>
            <person name="Yoshihara R."/>
            <person name="Yukawa K."/>
            <person name="Zhong H."/>
            <person name="Yano M."/>
            <person name="Yuan Q."/>
            <person name="Ouyang S."/>
            <person name="Liu J."/>
            <person name="Jones K.M."/>
            <person name="Gansberger K."/>
            <person name="Moffat K."/>
            <person name="Hill J."/>
            <person name="Bera J."/>
            <person name="Fadrosh D."/>
            <person name="Jin S."/>
            <person name="Johri S."/>
            <person name="Kim M."/>
            <person name="Overton L."/>
            <person name="Reardon M."/>
            <person name="Tsitrin T."/>
            <person name="Vuong H."/>
            <person name="Weaver B."/>
            <person name="Ciecko A."/>
            <person name="Tallon L."/>
            <person name="Jackson J."/>
            <person name="Pai G."/>
            <person name="Aken S.V."/>
            <person name="Utterback T."/>
            <person name="Reidmuller S."/>
            <person name="Feldblyum T."/>
            <person name="Hsiao J."/>
            <person name="Zismann V."/>
            <person name="Iobst S."/>
            <person name="de Vazeille A.R."/>
            <person name="Buell C.R."/>
            <person name="Ying K."/>
            <person name="Li Y."/>
            <person name="Lu T."/>
            <person name="Huang Y."/>
            <person name="Zhao Q."/>
            <person name="Feng Q."/>
            <person name="Zhang L."/>
            <person name="Zhu J."/>
            <person name="Weng Q."/>
            <person name="Mu J."/>
            <person name="Lu Y."/>
            <person name="Fan D."/>
            <person name="Liu Y."/>
            <person name="Guan J."/>
            <person name="Zhang Y."/>
            <person name="Yu S."/>
            <person name="Liu X."/>
            <person name="Zhang Y."/>
            <person name="Hong G."/>
            <person name="Han B."/>
            <person name="Choisne N."/>
            <person name="Demange N."/>
            <person name="Orjeda G."/>
            <person name="Samain S."/>
            <person name="Cattolico L."/>
            <person name="Pelletier E."/>
            <person name="Couloux A."/>
            <person name="Segurens B."/>
            <person name="Wincker P."/>
            <person name="D'Hont A."/>
            <person name="Scarpelli C."/>
            <person name="Weissenbach J."/>
            <person name="Salanoubat M."/>
            <person name="Quetier F."/>
            <person name="Yu Y."/>
            <person name="Kim H.R."/>
            <person name="Rambo T."/>
            <person name="Currie J."/>
            <person name="Collura K."/>
            <person name="Luo M."/>
            <person name="Yang T."/>
            <person name="Ammiraju J.S.S."/>
            <person name="Engler F."/>
            <person name="Soderlund C."/>
            <person name="Wing R.A."/>
            <person name="Palmer L.E."/>
            <person name="de la Bastide M."/>
            <person name="Spiegel L."/>
            <person name="Nascimento L."/>
            <person name="Zutavern T."/>
            <person name="O'Shaughnessy A."/>
            <person name="Dike S."/>
            <person name="Dedhia N."/>
            <person name="Preston R."/>
            <person name="Balija V."/>
            <person name="McCombie W.R."/>
            <person name="Chow T."/>
            <person name="Chen H."/>
            <person name="Chung M."/>
            <person name="Chen C."/>
            <person name="Shaw J."/>
            <person name="Wu H."/>
            <person name="Hsiao K."/>
            <person name="Chao Y."/>
            <person name="Chu M."/>
            <person name="Cheng C."/>
            <person name="Hour A."/>
            <person name="Lee P."/>
            <person name="Lin S."/>
            <person name="Lin Y."/>
            <person name="Liou J."/>
            <person name="Liu S."/>
            <person name="Hsing Y."/>
            <person name="Raghuvanshi S."/>
            <person name="Mohanty A."/>
            <person name="Bharti A.K."/>
            <person name="Gaur A."/>
            <person name="Gupta V."/>
            <person name="Kumar D."/>
            <person name="Ravi V."/>
            <person name="Vij S."/>
            <person name="Kapur A."/>
            <person name="Khurana P."/>
            <person name="Khurana P."/>
            <person name="Khurana J.P."/>
            <person name="Tyagi A.K."/>
            <person name="Gaikwad K."/>
            <person name="Singh A."/>
            <person name="Dalal V."/>
            <person name="Srivastava S."/>
            <person name="Dixit A."/>
            <person name="Pal A.K."/>
            <person name="Ghazi I.A."/>
            <person name="Yadav M."/>
            <person name="Pandit A."/>
            <person name="Bhargava A."/>
            <person name="Sureshbabu K."/>
            <person name="Batra K."/>
            <person name="Sharma T.R."/>
            <person name="Mohapatra T."/>
            <person name="Singh N.K."/>
            <person name="Messing J."/>
            <person name="Nelson A.B."/>
            <person name="Fuks G."/>
            <person name="Kavchok S."/>
            <person name="Keizer G."/>
            <person name="Linton E."/>
            <person name="Llaca V."/>
            <person name="Song R."/>
            <person name="Tanyolac B."/>
            <person name="Young S."/>
            <person name="Ho-Il K."/>
            <person name="Hahn J.H."/>
            <person name="Sangsakoo G."/>
            <person name="Vanavichit A."/>
            <person name="de Mattos Luiz.A.T."/>
            <person name="Zimmer P.D."/>
            <person name="Malone G."/>
            <person name="Dellagostin O."/>
            <person name="de Oliveira A.C."/>
            <person name="Bevan M."/>
            <person name="Bancroft I."/>
            <person name="Minx P."/>
            <person name="Cordum H."/>
            <person name="Wilson R."/>
            <person name="Cheng Z."/>
            <person name="Jin W."/>
            <person name="Jiang J."/>
            <person name="Leong S.A."/>
            <person name="Iwama H."/>
            <person name="Gojobori T."/>
            <person name="Itoh T."/>
            <person name="Niimura Y."/>
            <person name="Fujii Y."/>
            <person name="Habara T."/>
            <person name="Sakai H."/>
            <person name="Sato Y."/>
            <person name="Wilson G."/>
            <person name="Kumar K."/>
            <person name="McCouch S."/>
            <person name="Juretic N."/>
            <person name="Hoen D."/>
            <person name="Wright S."/>
            <person name="Bruskiewich R."/>
            <person name="Bureau T."/>
            <person name="Miyao A."/>
            <person name="Hirochika H."/>
            <person name="Nishikawa T."/>
            <person name="Kadowaki K."/>
            <person name="Sugiura M."/>
            <person name="Burr B."/>
            <person name="Sasaki T."/>
        </authorList>
    </citation>
    <scope>NUCLEOTIDE SEQUENCE [LARGE SCALE GENOMIC DNA]</scope>
    <source>
        <strain evidence="3">cv. Nipponbare</strain>
    </source>
</reference>
<feature type="compositionally biased region" description="Low complexity" evidence="1">
    <location>
        <begin position="83"/>
        <end position="143"/>
    </location>
</feature>
<organism evidence="2 3">
    <name type="scientific">Oryza sativa subsp. japonica</name>
    <name type="common">Rice</name>
    <dbReference type="NCBI Taxonomy" id="39947"/>
    <lineage>
        <taxon>Eukaryota</taxon>
        <taxon>Viridiplantae</taxon>
        <taxon>Streptophyta</taxon>
        <taxon>Embryophyta</taxon>
        <taxon>Tracheophyta</taxon>
        <taxon>Spermatophyta</taxon>
        <taxon>Magnoliopsida</taxon>
        <taxon>Liliopsida</taxon>
        <taxon>Poales</taxon>
        <taxon>Poaceae</taxon>
        <taxon>BOP clade</taxon>
        <taxon>Oryzoideae</taxon>
        <taxon>Oryzeae</taxon>
        <taxon>Oryzinae</taxon>
        <taxon>Oryza</taxon>
        <taxon>Oryza sativa</taxon>
    </lineage>
</organism>
<dbReference type="Proteomes" id="UP000059680">
    <property type="component" value="Chromosome 5"/>
</dbReference>
<evidence type="ECO:0000313" key="2">
    <source>
        <dbReference type="EMBL" id="BAS94855.1"/>
    </source>
</evidence>
<dbReference type="EMBL" id="AP014961">
    <property type="protein sequence ID" value="BAS94855.1"/>
    <property type="molecule type" value="Genomic_DNA"/>
</dbReference>
<dbReference type="PaxDb" id="39947-A0A0P0WPF5"/>